<comment type="subcellular location">
    <subcellularLocation>
        <location evidence="1">Secreted</location>
    </subcellularLocation>
</comment>
<gene>
    <name evidence="8" type="ORF">D5R40_31080</name>
</gene>
<name>A0A3N6P590_9CYAN</name>
<dbReference type="SUPFAM" id="SSF117074">
    <property type="entry name" value="Hypothetical protein PA1324"/>
    <property type="match status" value="2"/>
</dbReference>
<evidence type="ECO:0000256" key="3">
    <source>
        <dbReference type="ARBA" id="ARBA00022525"/>
    </source>
</evidence>
<dbReference type="Gene3D" id="2.60.40.10">
    <property type="entry name" value="Immunoglobulins"/>
    <property type="match status" value="3"/>
</dbReference>
<feature type="domain" description="SD-repeat containing protein B" evidence="6">
    <location>
        <begin position="868"/>
        <end position="972"/>
    </location>
</feature>
<keyword evidence="9" id="KW-1185">Reference proteome</keyword>
<dbReference type="InterPro" id="IPR055354">
    <property type="entry name" value="DUF7507"/>
</dbReference>
<dbReference type="InterPro" id="IPR033764">
    <property type="entry name" value="Sdr_B"/>
</dbReference>
<feature type="region of interest" description="Disordered" evidence="5">
    <location>
        <begin position="978"/>
        <end position="998"/>
    </location>
</feature>
<keyword evidence="4" id="KW-0732">Signal</keyword>
<evidence type="ECO:0000259" key="7">
    <source>
        <dbReference type="Pfam" id="PF24346"/>
    </source>
</evidence>
<comment type="similarity">
    <text evidence="2">Belongs to the serine-aspartate repeat-containing protein (SDr) family.</text>
</comment>
<feature type="non-terminal residue" evidence="8">
    <location>
        <position position="1059"/>
    </location>
</feature>
<evidence type="ECO:0000256" key="1">
    <source>
        <dbReference type="ARBA" id="ARBA00004613"/>
    </source>
</evidence>
<dbReference type="InterPro" id="IPR018247">
    <property type="entry name" value="EF_Hand_1_Ca_BS"/>
</dbReference>
<dbReference type="GO" id="GO:0005576">
    <property type="term" value="C:extracellular region"/>
    <property type="evidence" value="ECO:0007669"/>
    <property type="project" value="UniProtKB-SubCell"/>
</dbReference>
<feature type="compositionally biased region" description="Polar residues" evidence="5">
    <location>
        <begin position="744"/>
        <end position="756"/>
    </location>
</feature>
<comment type="caution">
    <text evidence="8">The sequence shown here is derived from an EMBL/GenBank/DDBJ whole genome shotgun (WGS) entry which is preliminary data.</text>
</comment>
<dbReference type="SUPFAM" id="SSF49478">
    <property type="entry name" value="Cna protein B-type domain"/>
    <property type="match status" value="1"/>
</dbReference>
<feature type="domain" description="DUF7507" evidence="7">
    <location>
        <begin position="664"/>
        <end position="751"/>
    </location>
</feature>
<accession>A0A3N6P590</accession>
<evidence type="ECO:0000256" key="5">
    <source>
        <dbReference type="SAM" id="MobiDB-lite"/>
    </source>
</evidence>
<reference evidence="8 9" key="1">
    <citation type="journal article" date="2018" name="ACS Chem. Biol.">
        <title>Ketoreductase domain dysfunction expands chemodiversity: malyngamide biosynthesis in the cyanobacterium Okeania hirsuta.</title>
        <authorList>
            <person name="Moss N.A."/>
            <person name="Leao T."/>
            <person name="Rankin M."/>
            <person name="McCullough T.M."/>
            <person name="Qu P."/>
            <person name="Korobeynikov A."/>
            <person name="Smith J.L."/>
            <person name="Gerwick L."/>
            <person name="Gerwick W.H."/>
        </authorList>
    </citation>
    <scope>NUCLEOTIDE SEQUENCE [LARGE SCALE GENOMIC DNA]</scope>
    <source>
        <strain evidence="8 9">PAB10Feb10-1</strain>
    </source>
</reference>
<dbReference type="Proteomes" id="UP000269154">
    <property type="component" value="Unassembled WGS sequence"/>
</dbReference>
<feature type="domain" description="SD-repeat containing protein B" evidence="6">
    <location>
        <begin position="772"/>
        <end position="846"/>
    </location>
</feature>
<proteinExistence type="inferred from homology"/>
<feature type="region of interest" description="Disordered" evidence="5">
    <location>
        <begin position="728"/>
        <end position="763"/>
    </location>
</feature>
<dbReference type="PANTHER" id="PTHR36108">
    <property type="entry name" value="COLOSSIN-B-RELATED"/>
    <property type="match status" value="1"/>
</dbReference>
<dbReference type="OrthoDB" id="6074739at2"/>
<evidence type="ECO:0000313" key="8">
    <source>
        <dbReference type="EMBL" id="RQH22346.1"/>
    </source>
</evidence>
<evidence type="ECO:0000313" key="9">
    <source>
        <dbReference type="Proteomes" id="UP000269154"/>
    </source>
</evidence>
<evidence type="ECO:0000259" key="6">
    <source>
        <dbReference type="Pfam" id="PF17210"/>
    </source>
</evidence>
<sequence>MGENQGNNAVDVSGYFFTSIVSTDKQDYAPGETAVITGSGYTPNSEVIVEITDDPDDPGDDGEVDVYKPINVTVDESGQFTVEWFVPIDNNGTGNGPPDALNATLNLTATGSGADLMFGTSDDEVAVTTFTDALLADPVQTYFVPLPEDDLFKTFDTINSVANGDINNVISVAIAADNTIVYYDHWEDGYDPNPNDTVNKQASTEIWGDGDLTNGIAPGTVDDILSGGDAIVLDNAIPSANNYRNPNTILYDGADRIQTTLPIAVTRFAFPNNPGSLMAGAVEVFNQDSWGDRFIAPVGVNTASNTNAFQYSVFYVMAGDDGTELFLNGLQIDINGDNVIDANDVLNIGDNFVIEDLQEGDELTSSRPVQVDLVTGDIGDTYELRWYAQVDADEWSNEYITPVAEEVGSTGYWFYNPNDSEITISYEGGNSPNGDFNVAANSSRFIEVDSDGDINLSGDNYSGLRFFTDGTNNGGATPNFYGLAQVDADGGGQIFDWGFPLIPTDQLSSQVLVGLGRGATDDGLPLNDQGEESRSVVWVTPIEDSNIFIDFDGDGTFDNNVAVDALDSLRIVDDTVLFSGAEGDQDLTGAIIVSNTSADGNGQPNGNPVSIAAVWGQDPPRSLSNDGEALDLGTAIVPLANPAINKEAVSVTNPDGSTDSDGIVDQVGDVINYEIAVSNVGFQDLTGVNVTDPLLAGNLSGPVESINTDGILERGETWTYTGSYTVQQSDIDSNGGGDGDIDNTATVDTNETPPSSDSEEVPINLSSISGNVSEDTDNDDTGDVNLANVTVELLDDQDTVIATTTTDVDGNYEFNDLEAGDYTVRQVNLPGYSNVSDTDGANDNLISVTLPGDVDSTGNDFVDERVGSISGTVTEDTNNNGTGDNPLADVTVTLVDDQGNPVATTTTGTDGSYTFTDVEPGDYQVVQTNLPDYQDVSDQDTTPDGDAADNNTTVDNIVGVTVDPGENDTGNDFVDEIPNGSISGTVTEDTNNDGTGDNPLADVTVTLVDDQGNPVATTTTGTDGSYTFTDVEPGDYQVVQTNLPDYQDVSDQDTTPDGD</sequence>
<dbReference type="AlphaFoldDB" id="A0A3N6P590"/>
<protein>
    <submittedName>
        <fullName evidence="8">Cna B-type domain-containing protein</fullName>
    </submittedName>
</protein>
<evidence type="ECO:0000256" key="4">
    <source>
        <dbReference type="ARBA" id="ARBA00022729"/>
    </source>
</evidence>
<dbReference type="PANTHER" id="PTHR36108:SF13">
    <property type="entry name" value="COLOSSIN-B-RELATED"/>
    <property type="match status" value="1"/>
</dbReference>
<dbReference type="InterPro" id="IPR013783">
    <property type="entry name" value="Ig-like_fold"/>
</dbReference>
<dbReference type="PROSITE" id="PS00018">
    <property type="entry name" value="EF_HAND_1"/>
    <property type="match status" value="1"/>
</dbReference>
<dbReference type="EMBL" id="RCBY01000370">
    <property type="protein sequence ID" value="RQH22346.1"/>
    <property type="molecule type" value="Genomic_DNA"/>
</dbReference>
<feature type="compositionally biased region" description="Polar residues" evidence="5">
    <location>
        <begin position="980"/>
        <end position="995"/>
    </location>
</feature>
<feature type="domain" description="SD-repeat containing protein B" evidence="6">
    <location>
        <begin position="981"/>
        <end position="1055"/>
    </location>
</feature>
<evidence type="ECO:0000256" key="2">
    <source>
        <dbReference type="ARBA" id="ARBA00007257"/>
    </source>
</evidence>
<dbReference type="Pfam" id="PF17210">
    <property type="entry name" value="SdrD_B"/>
    <property type="match status" value="3"/>
</dbReference>
<organism evidence="8 9">
    <name type="scientific">Okeania hirsuta</name>
    <dbReference type="NCBI Taxonomy" id="1458930"/>
    <lineage>
        <taxon>Bacteria</taxon>
        <taxon>Bacillati</taxon>
        <taxon>Cyanobacteriota</taxon>
        <taxon>Cyanophyceae</taxon>
        <taxon>Oscillatoriophycideae</taxon>
        <taxon>Oscillatoriales</taxon>
        <taxon>Microcoleaceae</taxon>
        <taxon>Okeania</taxon>
    </lineage>
</organism>
<keyword evidence="3" id="KW-0964">Secreted</keyword>
<dbReference type="Gene3D" id="2.60.40.230">
    <property type="entry name" value="Neocarzinostatin-like"/>
    <property type="match status" value="1"/>
</dbReference>
<dbReference type="Pfam" id="PF24346">
    <property type="entry name" value="DUF7507"/>
    <property type="match status" value="1"/>
</dbReference>